<name>A0A9P4V4P6_9PLEO</name>
<sequence length="473" mass="53223">MGIDDRVPYRLGTSKLPPLPINWDLVREPKPLKVREAHQIVNECLSGQPVTFIYIHRQGEKRNTALAMSTYDPVLKDKWHEAIEKLYECLGHEEDLVAEIADYAVVIPNLLPKAITTTEIDLYQVAALIDDHEWMTVDVLGWYSPVHGVRWPTIVITARDAGKESWYSKKIPAVEQFVKDQGLDLEVVLQVLDQLPALPEGEFDRHYHELSSFVYGYVHEIGRSLGIQNVDGSVSLGFQIIVEDGRQFGVTSCRRFQQAGLTQTGLIGLNIQAPSSHDDLHIKKYLPEDDEVEHLQPRDIGKIVAVSSRSLLTDWCLFELDQDEFVRKNRKVWAQIKDGKTYRVKKWGRSTGFTEGAIGASPSILNSKYMEHAQADSPIVAVRCVTSSKDTPFFCPGDNGAFVQEYDSDAILGSCAAYNKASQVSYMTPIAPIIGEINDVLTGKIEEPKEIQVQHDTPLPEEFENFRHAVRLA</sequence>
<gene>
    <name evidence="1" type="ORF">EJ04DRAFT_559680</name>
</gene>
<organism evidence="1 2">
    <name type="scientific">Polyplosphaeria fusca</name>
    <dbReference type="NCBI Taxonomy" id="682080"/>
    <lineage>
        <taxon>Eukaryota</taxon>
        <taxon>Fungi</taxon>
        <taxon>Dikarya</taxon>
        <taxon>Ascomycota</taxon>
        <taxon>Pezizomycotina</taxon>
        <taxon>Dothideomycetes</taxon>
        <taxon>Pleosporomycetidae</taxon>
        <taxon>Pleosporales</taxon>
        <taxon>Tetraplosphaeriaceae</taxon>
        <taxon>Polyplosphaeria</taxon>
    </lineage>
</organism>
<keyword evidence="2" id="KW-1185">Reference proteome</keyword>
<dbReference type="OrthoDB" id="5424209at2759"/>
<dbReference type="AlphaFoldDB" id="A0A9P4V4P6"/>
<proteinExistence type="predicted"/>
<protein>
    <submittedName>
        <fullName evidence="1">Uncharacterized protein</fullName>
    </submittedName>
</protein>
<reference evidence="1" key="1">
    <citation type="journal article" date="2020" name="Stud. Mycol.">
        <title>101 Dothideomycetes genomes: a test case for predicting lifestyles and emergence of pathogens.</title>
        <authorList>
            <person name="Haridas S."/>
            <person name="Albert R."/>
            <person name="Binder M."/>
            <person name="Bloem J."/>
            <person name="Labutti K."/>
            <person name="Salamov A."/>
            <person name="Andreopoulos B."/>
            <person name="Baker S."/>
            <person name="Barry K."/>
            <person name="Bills G."/>
            <person name="Bluhm B."/>
            <person name="Cannon C."/>
            <person name="Castanera R."/>
            <person name="Culley D."/>
            <person name="Daum C."/>
            <person name="Ezra D."/>
            <person name="Gonzalez J."/>
            <person name="Henrissat B."/>
            <person name="Kuo A."/>
            <person name="Liang C."/>
            <person name="Lipzen A."/>
            <person name="Lutzoni F."/>
            <person name="Magnuson J."/>
            <person name="Mondo S."/>
            <person name="Nolan M."/>
            <person name="Ohm R."/>
            <person name="Pangilinan J."/>
            <person name="Park H.-J."/>
            <person name="Ramirez L."/>
            <person name="Alfaro M."/>
            <person name="Sun H."/>
            <person name="Tritt A."/>
            <person name="Yoshinaga Y."/>
            <person name="Zwiers L.-H."/>
            <person name="Turgeon B."/>
            <person name="Goodwin S."/>
            <person name="Spatafora J."/>
            <person name="Crous P."/>
            <person name="Grigoriev I."/>
        </authorList>
    </citation>
    <scope>NUCLEOTIDE SEQUENCE</scope>
    <source>
        <strain evidence="1">CBS 125425</strain>
    </source>
</reference>
<accession>A0A9P4V4P6</accession>
<dbReference type="EMBL" id="ML996103">
    <property type="protein sequence ID" value="KAF2739782.1"/>
    <property type="molecule type" value="Genomic_DNA"/>
</dbReference>
<comment type="caution">
    <text evidence="1">The sequence shown here is derived from an EMBL/GenBank/DDBJ whole genome shotgun (WGS) entry which is preliminary data.</text>
</comment>
<evidence type="ECO:0000313" key="2">
    <source>
        <dbReference type="Proteomes" id="UP000799444"/>
    </source>
</evidence>
<evidence type="ECO:0000313" key="1">
    <source>
        <dbReference type="EMBL" id="KAF2739782.1"/>
    </source>
</evidence>
<dbReference type="Proteomes" id="UP000799444">
    <property type="component" value="Unassembled WGS sequence"/>
</dbReference>